<keyword evidence="1" id="KW-1133">Transmembrane helix</keyword>
<dbReference type="EMBL" id="CP114195">
    <property type="protein sequence ID" value="WAT93242.1"/>
    <property type="molecule type" value="Genomic_DNA"/>
</dbReference>
<dbReference type="EMBL" id="NIXT01000581">
    <property type="protein sequence ID" value="OXE32654.1"/>
    <property type="molecule type" value="Genomic_DNA"/>
</dbReference>
<reference evidence="8 13" key="5">
    <citation type="submission" date="2018-12" db="EMBL/GenBank/DDBJ databases">
        <title>Genomic insights into the evolutionary origins and pathogenicity of five Vibrio parahaemolyticus strains isolated from the shrimp with acute hepatopancreatic necrosis disease (AHPND).</title>
        <authorList>
            <person name="Yang Q."/>
            <person name="Dong X."/>
            <person name="Xie G."/>
            <person name="Fu S."/>
            <person name="Zou P."/>
            <person name="Sun J."/>
            <person name="Wang Y."/>
            <person name="Huang J."/>
        </authorList>
    </citation>
    <scope>NUCLEOTIDE SEQUENCE [LARGE SCALE GENOMIC DNA]</scope>
    <source>
        <strain evidence="8 13">20160303005-1</strain>
    </source>
</reference>
<evidence type="ECO:0000313" key="6">
    <source>
        <dbReference type="EMBL" id="OQJ98755.1"/>
    </source>
</evidence>
<evidence type="ECO:0000313" key="10">
    <source>
        <dbReference type="Proteomes" id="UP000037697"/>
    </source>
</evidence>
<dbReference type="EMBL" id="LHQV01000015">
    <property type="protein sequence ID" value="OQJ98755.1"/>
    <property type="molecule type" value="Genomic_DNA"/>
</dbReference>
<reference evidence="5 14" key="7">
    <citation type="submission" date="2020-04" db="EMBL/GenBank/DDBJ databases">
        <title>Whole-genome sequencing of Vibrio spp. from China reveals different genetic environments of blaCTX-M-14 among diverse lineages.</title>
        <authorList>
            <person name="Zheng Z."/>
            <person name="Ye L."/>
            <person name="Chen S."/>
        </authorList>
    </citation>
    <scope>NUCLEOTIDE SEQUENCE [LARGE SCALE GENOMIC DNA]</scope>
    <source>
        <strain evidence="5 14">Vb0574</strain>
    </source>
</reference>
<reference evidence="9" key="9">
    <citation type="submission" date="2022-12" db="EMBL/GenBank/DDBJ databases">
        <title>Vibrio parahaemolyticus become highly virulent by producing novel Tc toxins.</title>
        <authorList>
            <person name="Yang F."/>
            <person name="You Y."/>
            <person name="Lai Q."/>
            <person name="Xu L."/>
            <person name="Li F."/>
        </authorList>
    </citation>
    <scope>NUCLEOTIDE SEQUENCE</scope>
    <source>
        <strain evidence="9">Vp-HL-202005</strain>
    </source>
</reference>
<evidence type="ECO:0000313" key="13">
    <source>
        <dbReference type="Proteomes" id="UP000464718"/>
    </source>
</evidence>
<reference evidence="6 11" key="2">
    <citation type="submission" date="2015-08" db="EMBL/GenBank/DDBJ databases">
        <title>Draft Genome Sequences of Vibrio parahaemolyticus Strains.</title>
        <authorList>
            <person name="Gonzalez-Escalona N."/>
            <person name="DePaola A."/>
        </authorList>
    </citation>
    <scope>NUCLEOTIDE SEQUENCE [LARGE SCALE GENOMIC DNA]</scope>
    <source>
        <strain evidence="6 11">CFSAN001621</strain>
    </source>
</reference>
<evidence type="ECO:0000313" key="9">
    <source>
        <dbReference type="EMBL" id="WAT93242.1"/>
    </source>
</evidence>
<dbReference type="AlphaFoldDB" id="A0A0L8SZ04"/>
<reference evidence="2" key="4">
    <citation type="journal article" date="2018" name="Genome Biol.">
        <title>SKESA: strategic k-mer extension for scrupulous assemblies.</title>
        <authorList>
            <person name="Souvorov A."/>
            <person name="Agarwala R."/>
            <person name="Lipman D.J."/>
        </authorList>
    </citation>
    <scope>NUCLEOTIDE SEQUENCE</scope>
    <source>
        <strain evidence="2">1930</strain>
    </source>
</reference>
<dbReference type="Proteomes" id="UP000214596">
    <property type="component" value="Unassembled WGS sequence"/>
</dbReference>
<dbReference type="Proteomes" id="UP000191946">
    <property type="component" value="Unassembled WGS sequence"/>
</dbReference>
<proteinExistence type="predicted"/>
<evidence type="ECO:0000313" key="3">
    <source>
        <dbReference type="EMBL" id="KOY31561.1"/>
    </source>
</evidence>
<reference evidence="4" key="8">
    <citation type="submission" date="2020-09" db="EMBL/GenBank/DDBJ databases">
        <title>Genome sequence of Vibrio parahaemolyticus isolates.</title>
        <authorList>
            <person name="Hammerl J.A."/>
            <person name="Strauch E."/>
        </authorList>
    </citation>
    <scope>NUCLEOTIDE SEQUENCE</scope>
    <source>
        <strain evidence="4">17-VB00146</strain>
    </source>
</reference>
<feature type="transmembrane region" description="Helical" evidence="1">
    <location>
        <begin position="15"/>
        <end position="36"/>
    </location>
</feature>
<dbReference type="Proteomes" id="UP000037697">
    <property type="component" value="Unassembled WGS sequence"/>
</dbReference>
<reference evidence="7 12" key="3">
    <citation type="journal article" date="2017" name="Appl. Environ. Microbiol.">
        <title>Parallel evolution of two clades of a major Atlantic endemic Vibrio parahaemolyticus pathogen lineage by independent acquisition of related pathogenicity islands.</title>
        <authorList>
            <person name="Xu F."/>
            <person name="Gonzalez-Escalona N."/>
            <person name="Drees K.P."/>
            <person name="Sebra R.P."/>
            <person name="Cooper V.S."/>
            <person name="Jones S.H."/>
            <person name="Whistler C.A."/>
        </authorList>
    </citation>
    <scope>NUCLEOTIDE SEQUENCE [LARGE SCALE GENOMIC DNA]</scope>
    <source>
        <strain evidence="7 12">MAVP-3</strain>
    </source>
</reference>
<evidence type="ECO:0000313" key="12">
    <source>
        <dbReference type="Proteomes" id="UP000214596"/>
    </source>
</evidence>
<gene>
    <name evidence="3" type="ORF">ACX05_13670</name>
    <name evidence="6" type="ORF">AKG60_11995</name>
    <name evidence="7" type="ORF">CA163_11585</name>
    <name evidence="8" type="ORF">EHC69_23775</name>
    <name evidence="5" type="ORF">HKB21_11740</name>
    <name evidence="2" type="ORF">I7278_05535</name>
    <name evidence="4" type="ORF">IB292_18895</name>
    <name evidence="9" type="ORF">O1Q84_19800</name>
</gene>
<evidence type="ECO:0000313" key="7">
    <source>
        <dbReference type="EMBL" id="OXE32654.1"/>
    </source>
</evidence>
<dbReference type="EMBL" id="JABCLD010001111">
    <property type="protein sequence ID" value="NMU26298.1"/>
    <property type="molecule type" value="Genomic_DNA"/>
</dbReference>
<dbReference type="OMA" id="IFFVSCY"/>
<dbReference type="Proteomes" id="UP001156560">
    <property type="component" value="Chromosome 2"/>
</dbReference>
<dbReference type="EMBL" id="JACVHL010000021">
    <property type="protein sequence ID" value="MCC3807085.1"/>
    <property type="molecule type" value="Genomic_DNA"/>
</dbReference>
<dbReference type="GeneID" id="71764975"/>
<keyword evidence="1" id="KW-0812">Transmembrane</keyword>
<dbReference type="EMBL" id="LIRS01000074">
    <property type="protein sequence ID" value="KOY31561.1"/>
    <property type="molecule type" value="Genomic_DNA"/>
</dbReference>
<dbReference type="OrthoDB" id="5829139at2"/>
<sequence>MLVKRYAQYSVKRPWFHRFNISLVLTVFVVSVYELLANEEYVYLAGVVFTFASTLLFASASTFKKRYLGHES</sequence>
<reference evidence="3 10" key="1">
    <citation type="submission" date="2015-07" db="EMBL/GenBank/DDBJ databases">
        <title>Foodborne Vibrio parahaemolyticus Isolates.</title>
        <authorList>
            <person name="Ronholm J."/>
            <person name="Petronella N."/>
            <person name="Kenwell R."/>
            <person name="Banerjee S."/>
        </authorList>
    </citation>
    <scope>NUCLEOTIDE SEQUENCE [LARGE SCALE GENOMIC DNA]</scope>
    <source>
        <strain evidence="3 10">HS-06-05</strain>
    </source>
</reference>
<dbReference type="RefSeq" id="WP_005499106.1">
    <property type="nucleotide sequence ID" value="NZ_CABMHD010000003.1"/>
</dbReference>
<dbReference type="Proteomes" id="UP000726777">
    <property type="component" value="Unassembled WGS sequence"/>
</dbReference>
<dbReference type="STRING" id="670.ACZ92_22540"/>
<dbReference type="Proteomes" id="UP000555836">
    <property type="component" value="Unassembled WGS sequence"/>
</dbReference>
<evidence type="ECO:0000313" key="4">
    <source>
        <dbReference type="EMBL" id="MCC3807085.1"/>
    </source>
</evidence>
<dbReference type="EMBL" id="DACQKT010000002">
    <property type="protein sequence ID" value="HAS6676270.1"/>
    <property type="molecule type" value="Genomic_DNA"/>
</dbReference>
<feature type="transmembrane region" description="Helical" evidence="1">
    <location>
        <begin position="42"/>
        <end position="63"/>
    </location>
</feature>
<evidence type="ECO:0000256" key="1">
    <source>
        <dbReference type="SAM" id="Phobius"/>
    </source>
</evidence>
<evidence type="ECO:0000313" key="5">
    <source>
        <dbReference type="EMBL" id="NMU26298.1"/>
    </source>
</evidence>
<dbReference type="EMBL" id="CP034299">
    <property type="protein sequence ID" value="QHH12299.1"/>
    <property type="molecule type" value="Genomic_DNA"/>
</dbReference>
<dbReference type="Proteomes" id="UP000464718">
    <property type="component" value="Chromosome ii"/>
</dbReference>
<keyword evidence="11" id="KW-1185">Reference proteome</keyword>
<evidence type="ECO:0000313" key="11">
    <source>
        <dbReference type="Proteomes" id="UP000191946"/>
    </source>
</evidence>
<organism evidence="5 14">
    <name type="scientific">Vibrio parahaemolyticus</name>
    <dbReference type="NCBI Taxonomy" id="670"/>
    <lineage>
        <taxon>Bacteria</taxon>
        <taxon>Pseudomonadati</taxon>
        <taxon>Pseudomonadota</taxon>
        <taxon>Gammaproteobacteria</taxon>
        <taxon>Vibrionales</taxon>
        <taxon>Vibrionaceae</taxon>
        <taxon>Vibrio</taxon>
    </lineage>
</organism>
<protein>
    <submittedName>
        <fullName evidence="5">Uncharacterized protein</fullName>
    </submittedName>
</protein>
<evidence type="ECO:0000313" key="8">
    <source>
        <dbReference type="EMBL" id="QHH12299.1"/>
    </source>
</evidence>
<dbReference type="Proteomes" id="UP000856022">
    <property type="component" value="Unassembled WGS sequence"/>
</dbReference>
<reference evidence="2" key="6">
    <citation type="submission" date="2019-12" db="EMBL/GenBank/DDBJ databases">
        <authorList>
            <consortium name="NCBI Pathogen Detection Project"/>
        </authorList>
    </citation>
    <scope>NUCLEOTIDE SEQUENCE</scope>
    <source>
        <strain evidence="2">1930</strain>
    </source>
</reference>
<name>A0A0L8SZ04_VIBPH</name>
<evidence type="ECO:0000313" key="14">
    <source>
        <dbReference type="Proteomes" id="UP000555836"/>
    </source>
</evidence>
<accession>A0A0L8SZ04</accession>
<keyword evidence="1" id="KW-0472">Membrane</keyword>
<evidence type="ECO:0000313" key="2">
    <source>
        <dbReference type="EMBL" id="HAS6676270.1"/>
    </source>
</evidence>